<evidence type="ECO:0000256" key="1">
    <source>
        <dbReference type="SAM" id="Phobius"/>
    </source>
</evidence>
<proteinExistence type="predicted"/>
<dbReference type="EMBL" id="JARKIB010000072">
    <property type="protein sequence ID" value="KAJ7748636.1"/>
    <property type="molecule type" value="Genomic_DNA"/>
</dbReference>
<evidence type="ECO:0000313" key="3">
    <source>
        <dbReference type="Proteomes" id="UP001215598"/>
    </source>
</evidence>
<keyword evidence="1" id="KW-0472">Membrane</keyword>
<organism evidence="2 3">
    <name type="scientific">Mycena metata</name>
    <dbReference type="NCBI Taxonomy" id="1033252"/>
    <lineage>
        <taxon>Eukaryota</taxon>
        <taxon>Fungi</taxon>
        <taxon>Dikarya</taxon>
        <taxon>Basidiomycota</taxon>
        <taxon>Agaricomycotina</taxon>
        <taxon>Agaricomycetes</taxon>
        <taxon>Agaricomycetidae</taxon>
        <taxon>Agaricales</taxon>
        <taxon>Marasmiineae</taxon>
        <taxon>Mycenaceae</taxon>
        <taxon>Mycena</taxon>
    </lineage>
</organism>
<comment type="caution">
    <text evidence="2">The sequence shown here is derived from an EMBL/GenBank/DDBJ whole genome shotgun (WGS) entry which is preliminary data.</text>
</comment>
<dbReference type="AlphaFoldDB" id="A0AAD7IQX3"/>
<keyword evidence="1" id="KW-1133">Transmembrane helix</keyword>
<accession>A0AAD7IQX3</accession>
<reference evidence="2" key="1">
    <citation type="submission" date="2023-03" db="EMBL/GenBank/DDBJ databases">
        <title>Massive genome expansion in bonnet fungi (Mycena s.s.) driven by repeated elements and novel gene families across ecological guilds.</title>
        <authorList>
            <consortium name="Lawrence Berkeley National Laboratory"/>
            <person name="Harder C.B."/>
            <person name="Miyauchi S."/>
            <person name="Viragh M."/>
            <person name="Kuo A."/>
            <person name="Thoen E."/>
            <person name="Andreopoulos B."/>
            <person name="Lu D."/>
            <person name="Skrede I."/>
            <person name="Drula E."/>
            <person name="Henrissat B."/>
            <person name="Morin E."/>
            <person name="Kohler A."/>
            <person name="Barry K."/>
            <person name="LaButti K."/>
            <person name="Morin E."/>
            <person name="Salamov A."/>
            <person name="Lipzen A."/>
            <person name="Mereny Z."/>
            <person name="Hegedus B."/>
            <person name="Baldrian P."/>
            <person name="Stursova M."/>
            <person name="Weitz H."/>
            <person name="Taylor A."/>
            <person name="Grigoriev I.V."/>
            <person name="Nagy L.G."/>
            <person name="Martin F."/>
            <person name="Kauserud H."/>
        </authorList>
    </citation>
    <scope>NUCLEOTIDE SEQUENCE</scope>
    <source>
        <strain evidence="2">CBHHK182m</strain>
    </source>
</reference>
<name>A0AAD7IQX3_9AGAR</name>
<keyword evidence="3" id="KW-1185">Reference proteome</keyword>
<feature type="transmembrane region" description="Helical" evidence="1">
    <location>
        <begin position="77"/>
        <end position="98"/>
    </location>
</feature>
<sequence>MSSPLEAHYDRSLLAQAPPATRAQRQEGYDAVLLAPNRRAERTQSDLALNETLEEPKGTAPVQTQSPTHFWRRRRKAVVGLLVVLVVIAAVVGGAVGATSHKKKANTDSVGISTVTASDESGIFGSSTAASTSQIPSASSLADSVAVATKPPASSDIFPQVTARHFFTA</sequence>
<keyword evidence="1" id="KW-0812">Transmembrane</keyword>
<dbReference type="Proteomes" id="UP001215598">
    <property type="component" value="Unassembled WGS sequence"/>
</dbReference>
<evidence type="ECO:0000313" key="2">
    <source>
        <dbReference type="EMBL" id="KAJ7748636.1"/>
    </source>
</evidence>
<protein>
    <submittedName>
        <fullName evidence="2">Uncharacterized protein</fullName>
    </submittedName>
</protein>
<gene>
    <name evidence="2" type="ORF">B0H16DRAFT_1725455</name>
</gene>